<sequence>MAVPRIENAVALHIILVAAVGLGLFVSRRMIDPARLLVPCNDNSISLPLKQETVTTAHIIAYICLIPPLIILITEFLRWHLDDEEWLPVKQMTLFSLWVPKLVQSLYICIGNFLYGAALTMMTVELGKKIAGRLRPHFIDACKPTNLVQFCEASRTQQYTVDLICSNKRGEINARESFPSAHAAASFYIAVYLLTYLQLRMSWKSVIVPVMRPMMQFAFIQVAFVIALTRVRDHYHFYSDVAAGAILGILCAFITYFEKIFYLKQLGQTKGFLKTILPLTSNEPRRCEHSAQKESCSNVEGHLPYIKSKHKRQDVFARFAFNLPKARPHSLNSQPSIAGQNNEDID</sequence>
<evidence type="ECO:0000256" key="3">
    <source>
        <dbReference type="ARBA" id="ARBA00022692"/>
    </source>
</evidence>
<dbReference type="InterPro" id="IPR036938">
    <property type="entry name" value="PAP2/HPO_sf"/>
</dbReference>
<keyword evidence="5 7" id="KW-0472">Membrane</keyword>
<dbReference type="GO" id="GO:0006644">
    <property type="term" value="P:phospholipid metabolic process"/>
    <property type="evidence" value="ECO:0007669"/>
    <property type="project" value="InterPro"/>
</dbReference>
<feature type="transmembrane region" description="Helical" evidence="7">
    <location>
        <begin position="59"/>
        <end position="81"/>
    </location>
</feature>
<evidence type="ECO:0000256" key="6">
    <source>
        <dbReference type="SAM" id="MobiDB-lite"/>
    </source>
</evidence>
<dbReference type="AlphaFoldDB" id="A0A7M7J9C1"/>
<dbReference type="GO" id="GO:0007165">
    <property type="term" value="P:signal transduction"/>
    <property type="evidence" value="ECO:0007669"/>
    <property type="project" value="TreeGrafter"/>
</dbReference>
<dbReference type="Pfam" id="PF01569">
    <property type="entry name" value="PAP2"/>
    <property type="match status" value="1"/>
</dbReference>
<feature type="transmembrane region" description="Helical" evidence="7">
    <location>
        <begin position="235"/>
        <end position="257"/>
    </location>
</feature>
<protein>
    <recommendedName>
        <fullName evidence="8">Phosphatidic acid phosphatase type 2/haloperoxidase domain-containing protein</fullName>
    </recommendedName>
</protein>
<dbReference type="CDD" id="cd03384">
    <property type="entry name" value="PAP2_wunen"/>
    <property type="match status" value="1"/>
</dbReference>
<comment type="subcellular location">
    <subcellularLocation>
        <location evidence="1">Membrane</location>
        <topology evidence="1">Multi-pass membrane protein</topology>
    </subcellularLocation>
</comment>
<feature type="compositionally biased region" description="Polar residues" evidence="6">
    <location>
        <begin position="330"/>
        <end position="346"/>
    </location>
</feature>
<dbReference type="EnsemblMetazoa" id="XM_022792924">
    <property type="protein sequence ID" value="XP_022648659"/>
    <property type="gene ID" value="LOC111245093"/>
</dbReference>
<evidence type="ECO:0000256" key="1">
    <source>
        <dbReference type="ARBA" id="ARBA00004141"/>
    </source>
</evidence>
<name>A0A7M7J9C1_VARDE</name>
<dbReference type="GO" id="GO:0008195">
    <property type="term" value="F:phosphatidate phosphatase activity"/>
    <property type="evidence" value="ECO:0007669"/>
    <property type="project" value="TreeGrafter"/>
</dbReference>
<evidence type="ECO:0000313" key="10">
    <source>
        <dbReference type="Proteomes" id="UP000594260"/>
    </source>
</evidence>
<proteinExistence type="inferred from homology"/>
<dbReference type="InterPro" id="IPR000326">
    <property type="entry name" value="PAP2/HPO"/>
</dbReference>
<evidence type="ECO:0000256" key="2">
    <source>
        <dbReference type="ARBA" id="ARBA00008816"/>
    </source>
</evidence>
<dbReference type="Gene3D" id="1.20.144.10">
    <property type="entry name" value="Phosphatidic acid phosphatase type 2/haloperoxidase"/>
    <property type="match status" value="1"/>
</dbReference>
<evidence type="ECO:0000256" key="5">
    <source>
        <dbReference type="ARBA" id="ARBA00023136"/>
    </source>
</evidence>
<dbReference type="PANTHER" id="PTHR10165">
    <property type="entry name" value="LIPID PHOSPHATE PHOSPHATASE"/>
    <property type="match status" value="1"/>
</dbReference>
<dbReference type="RefSeq" id="XP_022648659.1">
    <property type="nucleotide sequence ID" value="XM_022792924.1"/>
</dbReference>
<dbReference type="Proteomes" id="UP000594260">
    <property type="component" value="Unplaced"/>
</dbReference>
<dbReference type="InterPro" id="IPR043216">
    <property type="entry name" value="PAP-like"/>
</dbReference>
<feature type="domain" description="Phosphatidic acid phosphatase type 2/haloperoxidase" evidence="8">
    <location>
        <begin position="108"/>
        <end position="256"/>
    </location>
</feature>
<evidence type="ECO:0000259" key="8">
    <source>
        <dbReference type="SMART" id="SM00014"/>
    </source>
</evidence>
<feature type="transmembrane region" description="Helical" evidence="7">
    <location>
        <begin position="210"/>
        <end position="229"/>
    </location>
</feature>
<feature type="region of interest" description="Disordered" evidence="6">
    <location>
        <begin position="327"/>
        <end position="346"/>
    </location>
</feature>
<evidence type="ECO:0000256" key="7">
    <source>
        <dbReference type="SAM" id="Phobius"/>
    </source>
</evidence>
<feature type="transmembrane region" description="Helical" evidence="7">
    <location>
        <begin position="6"/>
        <end position="26"/>
    </location>
</feature>
<dbReference type="GeneID" id="111245093"/>
<dbReference type="PANTHER" id="PTHR10165:SF103">
    <property type="entry name" value="PHOSPHOLIPID PHOSPHATASE HOMOLOG 1.2 HOMOLOG"/>
    <property type="match status" value="1"/>
</dbReference>
<dbReference type="SUPFAM" id="SSF48317">
    <property type="entry name" value="Acid phosphatase/Vanadium-dependent haloperoxidase"/>
    <property type="match status" value="1"/>
</dbReference>
<accession>A0A7M7J9C1</accession>
<keyword evidence="3 7" id="KW-0812">Transmembrane</keyword>
<feature type="transmembrane region" description="Helical" evidence="7">
    <location>
        <begin position="101"/>
        <end position="124"/>
    </location>
</feature>
<organism evidence="9 10">
    <name type="scientific">Varroa destructor</name>
    <name type="common">Honeybee mite</name>
    <dbReference type="NCBI Taxonomy" id="109461"/>
    <lineage>
        <taxon>Eukaryota</taxon>
        <taxon>Metazoa</taxon>
        <taxon>Ecdysozoa</taxon>
        <taxon>Arthropoda</taxon>
        <taxon>Chelicerata</taxon>
        <taxon>Arachnida</taxon>
        <taxon>Acari</taxon>
        <taxon>Parasitiformes</taxon>
        <taxon>Mesostigmata</taxon>
        <taxon>Gamasina</taxon>
        <taxon>Dermanyssoidea</taxon>
        <taxon>Varroidae</taxon>
        <taxon>Varroa</taxon>
    </lineage>
</organism>
<evidence type="ECO:0000313" key="9">
    <source>
        <dbReference type="EnsemblMetazoa" id="XP_022648659"/>
    </source>
</evidence>
<reference evidence="9" key="1">
    <citation type="submission" date="2021-01" db="UniProtKB">
        <authorList>
            <consortium name="EnsemblMetazoa"/>
        </authorList>
    </citation>
    <scope>IDENTIFICATION</scope>
</reference>
<dbReference type="GO" id="GO:0046839">
    <property type="term" value="P:phospholipid dephosphorylation"/>
    <property type="evidence" value="ECO:0007669"/>
    <property type="project" value="TreeGrafter"/>
</dbReference>
<dbReference type="SMART" id="SM00014">
    <property type="entry name" value="acidPPc"/>
    <property type="match status" value="1"/>
</dbReference>
<evidence type="ECO:0000256" key="4">
    <source>
        <dbReference type="ARBA" id="ARBA00022989"/>
    </source>
</evidence>
<keyword evidence="4 7" id="KW-1133">Transmembrane helix</keyword>
<comment type="similarity">
    <text evidence="2">Belongs to the PA-phosphatase related phosphoesterase family.</text>
</comment>
<keyword evidence="10" id="KW-1185">Reference proteome</keyword>
<dbReference type="GO" id="GO:0005886">
    <property type="term" value="C:plasma membrane"/>
    <property type="evidence" value="ECO:0007669"/>
    <property type="project" value="TreeGrafter"/>
</dbReference>